<name>S3CYP7_GLAL2</name>
<dbReference type="EMBL" id="KE145362">
    <property type="protein sequence ID" value="EPE31382.1"/>
    <property type="molecule type" value="Genomic_DNA"/>
</dbReference>
<feature type="region of interest" description="Disordered" evidence="7">
    <location>
        <begin position="252"/>
        <end position="273"/>
    </location>
</feature>
<keyword evidence="2" id="KW-0479">Metal-binding</keyword>
<dbReference type="GO" id="GO:0046872">
    <property type="term" value="F:metal ion binding"/>
    <property type="evidence" value="ECO:0007669"/>
    <property type="project" value="UniProtKB-KW"/>
</dbReference>
<gene>
    <name evidence="10" type="ORF">GLAREA_12685</name>
</gene>
<dbReference type="STRING" id="1116229.S3CYP7"/>
<evidence type="ECO:0000313" key="10">
    <source>
        <dbReference type="EMBL" id="EPE31382.1"/>
    </source>
</evidence>
<dbReference type="GeneID" id="19471725"/>
<reference evidence="10 11" key="1">
    <citation type="journal article" date="2013" name="BMC Genomics">
        <title>Genomics-driven discovery of the pneumocandin biosynthetic gene cluster in the fungus Glarea lozoyensis.</title>
        <authorList>
            <person name="Chen L."/>
            <person name="Yue Q."/>
            <person name="Zhang X."/>
            <person name="Xiang M."/>
            <person name="Wang C."/>
            <person name="Li S."/>
            <person name="Che Y."/>
            <person name="Ortiz-Lopez F.J."/>
            <person name="Bills G.F."/>
            <person name="Liu X."/>
            <person name="An Z."/>
        </authorList>
    </citation>
    <scope>NUCLEOTIDE SEQUENCE [LARGE SCALE GENOMIC DNA]</scope>
    <source>
        <strain evidence="11">ATCC 20868 / MF5171</strain>
    </source>
</reference>
<feature type="chain" id="PRO_5004507778" description="Chitin-binding type-4 domain-containing protein" evidence="8">
    <location>
        <begin position="21"/>
        <end position="273"/>
    </location>
</feature>
<dbReference type="eggNOG" id="ENOG502QQKA">
    <property type="taxonomic scope" value="Eukaryota"/>
</dbReference>
<evidence type="ECO:0000256" key="7">
    <source>
        <dbReference type="SAM" id="MobiDB-lite"/>
    </source>
</evidence>
<evidence type="ECO:0000256" key="3">
    <source>
        <dbReference type="ARBA" id="ARBA00023008"/>
    </source>
</evidence>
<feature type="domain" description="Chitin-binding type-4" evidence="9">
    <location>
        <begin position="21"/>
        <end position="191"/>
    </location>
</feature>
<keyword evidence="11" id="KW-1185">Reference proteome</keyword>
<dbReference type="AlphaFoldDB" id="S3CYP7"/>
<dbReference type="PANTHER" id="PTHR36575">
    <property type="entry name" value="BINDING PROTEIN, PUTATIVE (AFU_ORTHOLOGUE AFUA_1G14430)-RELATED"/>
    <property type="match status" value="1"/>
</dbReference>
<dbReference type="InterPro" id="IPR004302">
    <property type="entry name" value="Cellulose/chitin-bd_N"/>
</dbReference>
<evidence type="ECO:0000313" key="11">
    <source>
        <dbReference type="Proteomes" id="UP000016922"/>
    </source>
</evidence>
<dbReference type="PANTHER" id="PTHR36575:SF2">
    <property type="entry name" value="CHITIN-BINDING TYPE-4 DOMAIN-CONTAINING PROTEIN-RELATED"/>
    <property type="match status" value="1"/>
</dbReference>
<feature type="signal peptide" evidence="8">
    <location>
        <begin position="1"/>
        <end position="20"/>
    </location>
</feature>
<evidence type="ECO:0000256" key="5">
    <source>
        <dbReference type="ARBA" id="ARBA00023180"/>
    </source>
</evidence>
<proteinExistence type="inferred from homology"/>
<keyword evidence="8" id="KW-0732">Signal</keyword>
<evidence type="ECO:0000256" key="6">
    <source>
        <dbReference type="ARBA" id="ARBA00034311"/>
    </source>
</evidence>
<dbReference type="OrthoDB" id="120613at2759"/>
<dbReference type="Proteomes" id="UP000016922">
    <property type="component" value="Unassembled WGS sequence"/>
</dbReference>
<dbReference type="Gene3D" id="2.70.50.70">
    <property type="match status" value="1"/>
</dbReference>
<feature type="compositionally biased region" description="Low complexity" evidence="7">
    <location>
        <begin position="252"/>
        <end position="265"/>
    </location>
</feature>
<protein>
    <recommendedName>
        <fullName evidence="9">Chitin-binding type-4 domain-containing protein</fullName>
    </recommendedName>
</protein>
<keyword evidence="5" id="KW-0325">Glycoprotein</keyword>
<keyword evidence="4" id="KW-1015">Disulfide bond</keyword>
<dbReference type="KEGG" id="glz:GLAREA_12685"/>
<evidence type="ECO:0000256" key="8">
    <source>
        <dbReference type="SAM" id="SignalP"/>
    </source>
</evidence>
<organism evidence="10 11">
    <name type="scientific">Glarea lozoyensis (strain ATCC 20868 / MF5171)</name>
    <dbReference type="NCBI Taxonomy" id="1116229"/>
    <lineage>
        <taxon>Eukaryota</taxon>
        <taxon>Fungi</taxon>
        <taxon>Dikarya</taxon>
        <taxon>Ascomycota</taxon>
        <taxon>Pezizomycotina</taxon>
        <taxon>Leotiomycetes</taxon>
        <taxon>Helotiales</taxon>
        <taxon>Helotiaceae</taxon>
        <taxon>Glarea</taxon>
    </lineage>
</organism>
<dbReference type="OMA" id="SCIDFTM"/>
<accession>S3CYP7</accession>
<evidence type="ECO:0000256" key="4">
    <source>
        <dbReference type="ARBA" id="ARBA00023157"/>
    </source>
</evidence>
<keyword evidence="3" id="KW-0186">Copper</keyword>
<comment type="similarity">
    <text evidence="6">Belongs to the polysaccharide monooxygenase AA13 family.</text>
</comment>
<sequence>MQYSSFILAAASGLITSVTAHGAISSPTPRVAGPAMAAACGQQVFNNQASDSFGNIQGELQVASSQSDYDEAACNIWQCKGYKFEDNAAANIQSWTAGQVVDFKFDVRAPHTGTANVSIVETATNSIIGDMLVVYSNFADNARPTSANDTAFSITVPAGLESTCGTAGACVLQHYWDARSIDQTYESCVDFTIGAGGAAPPAASSAVASSSAAPATSAVASPATSVAAPVTEVPAATSAVAVPTTLQTLTRPATTAAAPVATAAPVEEDDEDC</sequence>
<comment type="cofactor">
    <cofactor evidence="1">
        <name>Cu(2+)</name>
        <dbReference type="ChEBI" id="CHEBI:29036"/>
    </cofactor>
</comment>
<dbReference type="Pfam" id="PF03067">
    <property type="entry name" value="LPMO_10"/>
    <property type="match status" value="1"/>
</dbReference>
<dbReference type="RefSeq" id="XP_008081657.1">
    <property type="nucleotide sequence ID" value="XM_008083466.1"/>
</dbReference>
<dbReference type="InterPro" id="IPR052282">
    <property type="entry name" value="Starch-active_LPMO"/>
</dbReference>
<evidence type="ECO:0000259" key="9">
    <source>
        <dbReference type="Pfam" id="PF03067"/>
    </source>
</evidence>
<evidence type="ECO:0000256" key="1">
    <source>
        <dbReference type="ARBA" id="ARBA00001973"/>
    </source>
</evidence>
<evidence type="ECO:0000256" key="2">
    <source>
        <dbReference type="ARBA" id="ARBA00022723"/>
    </source>
</evidence>
<dbReference type="HOGENOM" id="CLU_053021_1_0_1"/>